<dbReference type="PRINTS" id="PR00411">
    <property type="entry name" value="PNDRDTASEI"/>
</dbReference>
<evidence type="ECO:0000256" key="5">
    <source>
        <dbReference type="ARBA" id="ARBA00023014"/>
    </source>
</evidence>
<dbReference type="RefSeq" id="WP_075834581.1">
    <property type="nucleotide sequence ID" value="NZ_MSTI01000118.1"/>
</dbReference>
<evidence type="ECO:0000256" key="3">
    <source>
        <dbReference type="ARBA" id="ARBA00023002"/>
    </source>
</evidence>
<keyword evidence="7" id="KW-1185">Reference proteome</keyword>
<evidence type="ECO:0000256" key="4">
    <source>
        <dbReference type="ARBA" id="ARBA00023004"/>
    </source>
</evidence>
<comment type="caution">
    <text evidence="6">The sequence shown here is derived from an EMBL/GenBank/DDBJ whole genome shotgun (WGS) entry which is preliminary data.</text>
</comment>
<name>A0A1U7NVJ0_9DEIO</name>
<evidence type="ECO:0000313" key="7">
    <source>
        <dbReference type="Proteomes" id="UP000186607"/>
    </source>
</evidence>
<dbReference type="GO" id="GO:0016491">
    <property type="term" value="F:oxidoreductase activity"/>
    <property type="evidence" value="ECO:0007669"/>
    <property type="project" value="UniProtKB-KW"/>
</dbReference>
<evidence type="ECO:0000256" key="1">
    <source>
        <dbReference type="ARBA" id="ARBA00022485"/>
    </source>
</evidence>
<dbReference type="Pfam" id="PF12831">
    <property type="entry name" value="FAD_oxidored"/>
    <property type="match status" value="1"/>
</dbReference>
<dbReference type="EMBL" id="MSTI01000118">
    <property type="protein sequence ID" value="OLV16943.1"/>
    <property type="molecule type" value="Genomic_DNA"/>
</dbReference>
<dbReference type="AlphaFoldDB" id="A0A1U7NVJ0"/>
<dbReference type="GO" id="GO:0051539">
    <property type="term" value="F:4 iron, 4 sulfur cluster binding"/>
    <property type="evidence" value="ECO:0007669"/>
    <property type="project" value="UniProtKB-KW"/>
</dbReference>
<keyword evidence="1" id="KW-0004">4Fe-4S</keyword>
<reference evidence="6 7" key="1">
    <citation type="submission" date="2017-01" db="EMBL/GenBank/DDBJ databases">
        <title>Genome Analysis of Deinococcus marmoris KOPRI26562.</title>
        <authorList>
            <person name="Kim J.H."/>
            <person name="Oh H.-M."/>
        </authorList>
    </citation>
    <scope>NUCLEOTIDE SEQUENCE [LARGE SCALE GENOMIC DNA]</scope>
    <source>
        <strain evidence="6 7">KOPRI26562</strain>
    </source>
</reference>
<evidence type="ECO:0000256" key="2">
    <source>
        <dbReference type="ARBA" id="ARBA00022723"/>
    </source>
</evidence>
<keyword evidence="5" id="KW-0411">Iron-sulfur</keyword>
<dbReference type="PANTHER" id="PTHR43498">
    <property type="entry name" value="FERREDOXIN:COB-COM HETERODISULFIDE REDUCTASE SUBUNIT A"/>
    <property type="match status" value="1"/>
</dbReference>
<dbReference type="OrthoDB" id="9777740at2"/>
<dbReference type="SUPFAM" id="SSF51905">
    <property type="entry name" value="FAD/NAD(P)-binding domain"/>
    <property type="match status" value="1"/>
</dbReference>
<protein>
    <submittedName>
        <fullName evidence="6">Membrane protein</fullName>
    </submittedName>
</protein>
<sequence>MNVDVLVVGGGPAGMMAALAAARGGMSVLLVEKNGYLGGSLTSYGTFPMLTFHGPKGQVIWGYPQELVNELRQGGFSPGHVADGIGYAPSATPFHAEGLKYVSERMLRAAGVQLLYHSLFTEPTLDGTRVTGATLWCREGRVVVNAGVVIDASGDAEVAARAGAGYWLGREEDGLTQPLTTYFRLGNVDLGQVREYMRRHPEEFHAGSDPDAQFLAVSGFFSLWRKYGPANVPRDRLLFFQTSLSAEVAVNTVRIVGANALTSAGLSAAEVEGREQLHALLTFFRAHVPGFEQAELVAAAASVGIRETRRIVGEYTLTVPDILEQRSFDDAVAQVYYPIDVHAPTGQGDDFHKYTFTEPYAIPFRTLVPRGVQGLLVAGRCISVSHEALGSTRVSPISMALGQAAGTAAALALSRGIEVGSVPAAPLRAALNQAGARLPEVRYA</sequence>
<dbReference type="STRING" id="249408.BOO71_0010363"/>
<accession>A0A1U7NVJ0</accession>
<gene>
    <name evidence="6" type="ORF">BOO71_0010363</name>
</gene>
<organism evidence="6 7">
    <name type="scientific">Deinococcus marmoris</name>
    <dbReference type="NCBI Taxonomy" id="249408"/>
    <lineage>
        <taxon>Bacteria</taxon>
        <taxon>Thermotogati</taxon>
        <taxon>Deinococcota</taxon>
        <taxon>Deinococci</taxon>
        <taxon>Deinococcales</taxon>
        <taxon>Deinococcaceae</taxon>
        <taxon>Deinococcus</taxon>
    </lineage>
</organism>
<evidence type="ECO:0000313" key="6">
    <source>
        <dbReference type="EMBL" id="OLV16943.1"/>
    </source>
</evidence>
<dbReference type="Gene3D" id="3.50.50.60">
    <property type="entry name" value="FAD/NAD(P)-binding domain"/>
    <property type="match status" value="1"/>
</dbReference>
<dbReference type="InterPro" id="IPR039650">
    <property type="entry name" value="HdrA-like"/>
</dbReference>
<keyword evidence="3" id="KW-0560">Oxidoreductase</keyword>
<dbReference type="InterPro" id="IPR036188">
    <property type="entry name" value="FAD/NAD-bd_sf"/>
</dbReference>
<keyword evidence="4" id="KW-0408">Iron</keyword>
<dbReference type="Proteomes" id="UP000186607">
    <property type="component" value="Unassembled WGS sequence"/>
</dbReference>
<keyword evidence="2" id="KW-0479">Metal-binding</keyword>
<dbReference type="GO" id="GO:0046872">
    <property type="term" value="F:metal ion binding"/>
    <property type="evidence" value="ECO:0007669"/>
    <property type="project" value="UniProtKB-KW"/>
</dbReference>
<proteinExistence type="predicted"/>
<dbReference type="PANTHER" id="PTHR43498:SF1">
    <property type="entry name" value="COB--COM HETERODISULFIDE REDUCTASE IRON-SULFUR SUBUNIT A"/>
    <property type="match status" value="1"/>
</dbReference>